<dbReference type="Proteomes" id="UP001231518">
    <property type="component" value="Chromosome 4"/>
</dbReference>
<evidence type="ECO:0000313" key="2">
    <source>
        <dbReference type="EMBL" id="KAJ8713762.1"/>
    </source>
</evidence>
<sequence length="290" mass="33770">MWLVRVAQWALLLGVVSLAGVGSLDARLEGDLALELRVASMPRGRGRWHRVPWGAGRQDARELLFRMSEQRQKVTAATSLECVYKYPEKAQVDALLSNMMNELAKVFVRANEYMKSLDTRRHDSGLKQASQEDSTLDIMLRTRRSNETELVQERREPEREHLRDKGTRFKIVHGKQKPFFDLIYSNMTEEYRNFYNTTFERVDRAGGDPCLRQDEIKQLWRSLLKRAREVLRSAAQRCVDAHLAATPAHDTPQVRKHLQKFLRSELSKMRANQLNMLCDTYQLCYSDLLE</sequence>
<comment type="caution">
    <text evidence="2">The sequence shown here is derived from an EMBL/GenBank/DDBJ whole genome shotgun (WGS) entry which is preliminary data.</text>
</comment>
<evidence type="ECO:0000256" key="1">
    <source>
        <dbReference type="SAM" id="SignalP"/>
    </source>
</evidence>
<feature type="chain" id="PRO_5041971998" evidence="1">
    <location>
        <begin position="27"/>
        <end position="290"/>
    </location>
</feature>
<dbReference type="EMBL" id="JARGEI010000020">
    <property type="protein sequence ID" value="KAJ8713762.1"/>
    <property type="molecule type" value="Genomic_DNA"/>
</dbReference>
<keyword evidence="1" id="KW-0732">Signal</keyword>
<gene>
    <name evidence="2" type="ORF">PYW07_014132</name>
</gene>
<accession>A0AAD8DP87</accession>
<dbReference type="AlphaFoldDB" id="A0AAD8DP87"/>
<protein>
    <submittedName>
        <fullName evidence="2">Uncharacterized protein</fullName>
    </submittedName>
</protein>
<organism evidence="2 3">
    <name type="scientific">Mythimna separata</name>
    <name type="common">Oriental armyworm</name>
    <name type="synonym">Pseudaletia separata</name>
    <dbReference type="NCBI Taxonomy" id="271217"/>
    <lineage>
        <taxon>Eukaryota</taxon>
        <taxon>Metazoa</taxon>
        <taxon>Ecdysozoa</taxon>
        <taxon>Arthropoda</taxon>
        <taxon>Hexapoda</taxon>
        <taxon>Insecta</taxon>
        <taxon>Pterygota</taxon>
        <taxon>Neoptera</taxon>
        <taxon>Endopterygota</taxon>
        <taxon>Lepidoptera</taxon>
        <taxon>Glossata</taxon>
        <taxon>Ditrysia</taxon>
        <taxon>Noctuoidea</taxon>
        <taxon>Noctuidae</taxon>
        <taxon>Noctuinae</taxon>
        <taxon>Hadenini</taxon>
        <taxon>Mythimna</taxon>
    </lineage>
</organism>
<feature type="signal peptide" evidence="1">
    <location>
        <begin position="1"/>
        <end position="26"/>
    </location>
</feature>
<keyword evidence="3" id="KW-1185">Reference proteome</keyword>
<reference evidence="2" key="1">
    <citation type="submission" date="2023-03" db="EMBL/GenBank/DDBJ databases">
        <title>Chromosome-level genomes of two armyworms, Mythimna separata and Mythimna loreyi, provide insights into the biosynthesis and reception of sex pheromones.</title>
        <authorList>
            <person name="Zhao H."/>
        </authorList>
    </citation>
    <scope>NUCLEOTIDE SEQUENCE</scope>
    <source>
        <strain evidence="2">BeijingLab</strain>
        <tissue evidence="2">Pupa</tissue>
    </source>
</reference>
<name>A0AAD8DP87_MYTSE</name>
<evidence type="ECO:0000313" key="3">
    <source>
        <dbReference type="Proteomes" id="UP001231518"/>
    </source>
</evidence>
<proteinExistence type="predicted"/>